<sequence length="34" mass="4023">MNVKVEEGHPSNSYEEKKKRKIKKKKYIQNDSAS</sequence>
<proteinExistence type="predicted"/>
<feature type="compositionally biased region" description="Basic residues" evidence="1">
    <location>
        <begin position="18"/>
        <end position="27"/>
    </location>
</feature>
<dbReference type="AlphaFoldDB" id="A0A151L2S6"/>
<evidence type="ECO:0000313" key="3">
    <source>
        <dbReference type="Proteomes" id="UP000076004"/>
    </source>
</evidence>
<dbReference type="VEuPathDB" id="PlasmoDB:PGSY75_0023400"/>
<accession>A0A151L2S6</accession>
<evidence type="ECO:0000256" key="1">
    <source>
        <dbReference type="SAM" id="MobiDB-lite"/>
    </source>
</evidence>
<gene>
    <name evidence="2" type="ORF">PGSY75_0023400</name>
</gene>
<organism evidence="2 3">
    <name type="scientific">Plasmodium gaboni</name>
    <dbReference type="NCBI Taxonomy" id="647221"/>
    <lineage>
        <taxon>Eukaryota</taxon>
        <taxon>Sar</taxon>
        <taxon>Alveolata</taxon>
        <taxon>Apicomplexa</taxon>
        <taxon>Aconoidasida</taxon>
        <taxon>Haemosporida</taxon>
        <taxon>Plasmodiidae</taxon>
        <taxon>Plasmodium</taxon>
        <taxon>Plasmodium (Laverania)</taxon>
    </lineage>
</organism>
<dbReference type="GeneID" id="29773960"/>
<evidence type="ECO:0000313" key="2">
    <source>
        <dbReference type="EMBL" id="KYN93269.1"/>
    </source>
</evidence>
<reference evidence="2 3" key="1">
    <citation type="journal article" date="2016" name="Nat. Commun.">
        <title>Genomes of cryptic chimpanzee Plasmodium species reveal key evolutionary events leading to human malaria.</title>
        <authorList>
            <person name="Sundararaman S.A."/>
            <person name="Plenderleith L.J."/>
            <person name="Liu W."/>
            <person name="Loy D.E."/>
            <person name="Learn G.H."/>
            <person name="Li Y."/>
            <person name="Shaw K.S."/>
            <person name="Ayouba A."/>
            <person name="Peeters M."/>
            <person name="Speede S."/>
            <person name="Shaw G.M."/>
            <person name="Bushman F.D."/>
            <person name="Brisson D."/>
            <person name="Rayner J.C."/>
            <person name="Sharp P.M."/>
            <person name="Hahn B.H."/>
        </authorList>
    </citation>
    <scope>NUCLEOTIDE SEQUENCE [LARGE SCALE GENOMIC DNA]</scope>
    <source>
        <strain evidence="2 3">SY75</strain>
    </source>
</reference>
<protein>
    <submittedName>
        <fullName evidence="2">Uncharacterized protein</fullName>
    </submittedName>
</protein>
<feature type="region of interest" description="Disordered" evidence="1">
    <location>
        <begin position="1"/>
        <end position="34"/>
    </location>
</feature>
<dbReference type="Proteomes" id="UP000076004">
    <property type="component" value="Unassembled WGS sequence"/>
</dbReference>
<dbReference type="EMBL" id="LVLB01000253">
    <property type="protein sequence ID" value="KYN93269.1"/>
    <property type="molecule type" value="Genomic_DNA"/>
</dbReference>
<comment type="caution">
    <text evidence="2">The sequence shown here is derived from an EMBL/GenBank/DDBJ whole genome shotgun (WGS) entry which is preliminary data.</text>
</comment>
<feature type="non-terminal residue" evidence="2">
    <location>
        <position position="34"/>
    </location>
</feature>
<feature type="compositionally biased region" description="Basic and acidic residues" evidence="1">
    <location>
        <begin position="1"/>
        <end position="17"/>
    </location>
</feature>
<dbReference type="KEGG" id="pgab:PGSY75_0023400"/>
<dbReference type="RefSeq" id="XP_018638845.1">
    <property type="nucleotide sequence ID" value="XM_018783378.1"/>
</dbReference>
<name>A0A151L2S6_9APIC</name>